<comment type="caution">
    <text evidence="2">The sequence shown here is derived from an EMBL/GenBank/DDBJ whole genome shotgun (WGS) entry which is preliminary data.</text>
</comment>
<feature type="region of interest" description="Disordered" evidence="1">
    <location>
        <begin position="222"/>
        <end position="250"/>
    </location>
</feature>
<reference evidence="2" key="1">
    <citation type="submission" date="2020-05" db="EMBL/GenBank/DDBJ databases">
        <title>Mycena genomes resolve the evolution of fungal bioluminescence.</title>
        <authorList>
            <person name="Tsai I.J."/>
        </authorList>
    </citation>
    <scope>NUCLEOTIDE SEQUENCE</scope>
    <source>
        <strain evidence="2">171206Taipei</strain>
    </source>
</reference>
<name>A0A8H6TCX6_9AGAR</name>
<proteinExistence type="predicted"/>
<dbReference type="OrthoDB" id="6474464at2759"/>
<dbReference type="GeneID" id="59339809"/>
<accession>A0A8H6TCX6</accession>
<keyword evidence="3" id="KW-1185">Reference proteome</keyword>
<protein>
    <submittedName>
        <fullName evidence="2">Uncharacterized protein</fullName>
    </submittedName>
</protein>
<evidence type="ECO:0000256" key="1">
    <source>
        <dbReference type="SAM" id="MobiDB-lite"/>
    </source>
</evidence>
<evidence type="ECO:0000313" key="2">
    <source>
        <dbReference type="EMBL" id="KAF7315180.1"/>
    </source>
</evidence>
<dbReference type="AlphaFoldDB" id="A0A8H6TCX6"/>
<feature type="compositionally biased region" description="Polar residues" evidence="1">
    <location>
        <begin position="223"/>
        <end position="240"/>
    </location>
</feature>
<evidence type="ECO:0000313" key="3">
    <source>
        <dbReference type="Proteomes" id="UP000636479"/>
    </source>
</evidence>
<dbReference type="RefSeq" id="XP_037225203.1">
    <property type="nucleotide sequence ID" value="XM_037357293.1"/>
</dbReference>
<organism evidence="2 3">
    <name type="scientific">Mycena indigotica</name>
    <dbReference type="NCBI Taxonomy" id="2126181"/>
    <lineage>
        <taxon>Eukaryota</taxon>
        <taxon>Fungi</taxon>
        <taxon>Dikarya</taxon>
        <taxon>Basidiomycota</taxon>
        <taxon>Agaricomycotina</taxon>
        <taxon>Agaricomycetes</taxon>
        <taxon>Agaricomycetidae</taxon>
        <taxon>Agaricales</taxon>
        <taxon>Marasmiineae</taxon>
        <taxon>Mycenaceae</taxon>
        <taxon>Mycena</taxon>
    </lineage>
</organism>
<sequence>MSDVNVLSAFVLQDRLTQTPTKLSMRATTADARRPRLTITTSMPSATHQPPTQNPPFNFALTPELIAVGELVSAMKRVVNVLGTTFDSLDEQTERVTTLAPALKASEQLKKLREELSRQLMEQKLRSLEVRQMLDEAVKQSLSQQVTDHVKMVVAQKVKEKVAQELSMQIPQRLRQGIKTHKRQILEVQCSLHNSEARQHNSVLGSNSLTETLRPLLRPLPTAEQSPITRGPSPTATSATVIDEPSPTASPLFPRDLKSLFALKSEEAETLVKEYGLEHTHSPVTPLSAAGKAPIVDDSHERNLNKFMAHIGVVGLEIHTSPNSASSFPEENESPLPLIISIRRTL</sequence>
<gene>
    <name evidence="2" type="ORF">MIND_00032400</name>
</gene>
<dbReference type="Proteomes" id="UP000636479">
    <property type="component" value="Unassembled WGS sequence"/>
</dbReference>
<dbReference type="EMBL" id="JACAZF010000001">
    <property type="protein sequence ID" value="KAF7315180.1"/>
    <property type="molecule type" value="Genomic_DNA"/>
</dbReference>